<dbReference type="RefSeq" id="WP_048449417.1">
    <property type="nucleotide sequence ID" value="NZ_LABZ01000020.1"/>
</dbReference>
<feature type="domain" description="GTA TIM-barrel-like" evidence="2">
    <location>
        <begin position="219"/>
        <end position="593"/>
    </location>
</feature>
<evidence type="ECO:0000259" key="2">
    <source>
        <dbReference type="Pfam" id="PF13547"/>
    </source>
</evidence>
<dbReference type="InterPro" id="IPR025195">
    <property type="entry name" value="GTA_TIM_dom"/>
</dbReference>
<comment type="caution">
    <text evidence="3">The sequence shown here is derived from an EMBL/GenBank/DDBJ whole genome shotgun (WGS) entry which is preliminary data.</text>
</comment>
<protein>
    <submittedName>
        <fullName evidence="3">Uncharacterized protein</fullName>
    </submittedName>
</protein>
<dbReference type="EMBL" id="LABZ01000020">
    <property type="protein sequence ID" value="KMO44406.1"/>
    <property type="molecule type" value="Genomic_DNA"/>
</dbReference>
<organism evidence="3 4">
    <name type="scientific">Methylobacterium tarhaniae</name>
    <dbReference type="NCBI Taxonomy" id="1187852"/>
    <lineage>
        <taxon>Bacteria</taxon>
        <taxon>Pseudomonadati</taxon>
        <taxon>Pseudomonadota</taxon>
        <taxon>Alphaproteobacteria</taxon>
        <taxon>Hyphomicrobiales</taxon>
        <taxon>Methylobacteriaceae</taxon>
        <taxon>Methylobacterium</taxon>
    </lineage>
</organism>
<dbReference type="CDD" id="cd19607">
    <property type="entry name" value="GTA_TIM-barrel-like"/>
    <property type="match status" value="1"/>
</dbReference>
<reference evidence="3 4" key="1">
    <citation type="submission" date="2015-03" db="EMBL/GenBank/DDBJ databases">
        <title>Genome sequencing of Methylobacterium tarhaniae DSM 25844.</title>
        <authorList>
            <person name="Chaudhry V."/>
            <person name="Patil P.B."/>
        </authorList>
    </citation>
    <scope>NUCLEOTIDE SEQUENCE [LARGE SCALE GENOMIC DNA]</scope>
    <source>
        <strain evidence="3 4">DSM 25844</strain>
    </source>
</reference>
<dbReference type="OrthoDB" id="8445115at2"/>
<proteinExistence type="predicted"/>
<dbReference type="AlphaFoldDB" id="A0A0J6VYI0"/>
<dbReference type="Pfam" id="PF09343">
    <property type="entry name" value="DUF2460"/>
    <property type="match status" value="1"/>
</dbReference>
<accession>A0A0J6VYI0</accession>
<gene>
    <name evidence="3" type="ORF">VQ03_03225</name>
</gene>
<sequence>MATFLGVNLLPASGEWVYDTVPHRGLHAGESAFVALNLNATPAGTTTDYSVSLDQLQAQYPDCRTVNLIVAWFGSSTDVATCRIYPSTTFIGGQFQALVSGTWQAEPWRCSGLTQASPGLIPISASGGTATYGGTPSDQAVVRCIRDLKARGLRVVFYPFLLMDCPGYPWRGRIGWPGTDKSAAAASAVAAFLGSAAPSQFTRDATNLTVGYAGSPTDFTFRRMILHYAHLCVVAGGVDLFLVGSELRSLEAIRGPAWTKTGTVGSDGRATWDYPFVAGLMQLAADVRGIFDGAGLARDAAALKNLVSYAADWSVWTGYQHPGDAGQWPHLDQLYAAPAIDLVAIDNYLPLSDWTTGTGGLDAANWSAPAPTAWPPTAATMNGLGLSGPPMLASLAYLKANIEGGERYAWFYADSTNLGPGLDPLGSGLTVSRPRGDRATQTRTPYAAGQQLLAPKMLRWWWNNAHQAVYDAGDGQGWVPRGAPTKWIPQSRSITFTEYGFPTTDKCTNQPNVFYDPKSSESFTPYWSAWDPAEGGRLAPRRDDTLAALGLQAVYEYWVVDGKNAASPAGLKMVEPAFMAAWNWDARPFPAFPLLGSVWGDAANWRVGNWLGGKGPALPPPAADPPPAPGGPYPSLPTLAGRGWSTRYRPVFATAVAGHVSGRESRATRRSQPTWEIEMTFDVLRMDVVADLQTLVGFFGRMRGRATPFTVPVPTYLGLGSSLLCRFAEDAIAPEQFMARLWELRSLKLVSVPA</sequence>
<evidence type="ECO:0000313" key="3">
    <source>
        <dbReference type="EMBL" id="KMO44406.1"/>
    </source>
</evidence>
<evidence type="ECO:0000259" key="1">
    <source>
        <dbReference type="Pfam" id="PF09343"/>
    </source>
</evidence>
<dbReference type="Pfam" id="PF13547">
    <property type="entry name" value="GTA_TIM"/>
    <property type="match status" value="1"/>
</dbReference>
<dbReference type="Proteomes" id="UP000036449">
    <property type="component" value="Unassembled WGS sequence"/>
</dbReference>
<name>A0A0J6VYI0_9HYPH</name>
<dbReference type="Gene3D" id="3.20.20.80">
    <property type="entry name" value="Glycosidases"/>
    <property type="match status" value="1"/>
</dbReference>
<feature type="domain" description="DUF2460" evidence="1">
    <location>
        <begin position="643"/>
        <end position="710"/>
    </location>
</feature>
<keyword evidence="4" id="KW-1185">Reference proteome</keyword>
<evidence type="ECO:0000313" key="4">
    <source>
        <dbReference type="Proteomes" id="UP000036449"/>
    </source>
</evidence>
<dbReference type="PATRIC" id="fig|1187852.3.peg.2733"/>
<dbReference type="InterPro" id="IPR011740">
    <property type="entry name" value="DUF2460"/>
</dbReference>